<comment type="caution">
    <text evidence="2">The sequence shown here is derived from an EMBL/GenBank/DDBJ whole genome shotgun (WGS) entry which is preliminary data.</text>
</comment>
<feature type="region of interest" description="Disordered" evidence="1">
    <location>
        <begin position="363"/>
        <end position="397"/>
    </location>
</feature>
<feature type="region of interest" description="Disordered" evidence="1">
    <location>
        <begin position="282"/>
        <end position="329"/>
    </location>
</feature>
<evidence type="ECO:0000256" key="1">
    <source>
        <dbReference type="SAM" id="MobiDB-lite"/>
    </source>
</evidence>
<dbReference type="Proteomes" id="UP000269945">
    <property type="component" value="Unassembled WGS sequence"/>
</dbReference>
<dbReference type="GO" id="GO:0005737">
    <property type="term" value="C:cytoplasm"/>
    <property type="evidence" value="ECO:0007669"/>
    <property type="project" value="TreeGrafter"/>
</dbReference>
<dbReference type="EMBL" id="CYRY02000461">
    <property type="protein sequence ID" value="VCW49981.1"/>
    <property type="molecule type" value="Genomic_DNA"/>
</dbReference>
<organism evidence="2 3">
    <name type="scientific">Gulo gulo</name>
    <name type="common">Wolverine</name>
    <name type="synonym">Gluton</name>
    <dbReference type="NCBI Taxonomy" id="48420"/>
    <lineage>
        <taxon>Eukaryota</taxon>
        <taxon>Metazoa</taxon>
        <taxon>Chordata</taxon>
        <taxon>Craniata</taxon>
        <taxon>Vertebrata</taxon>
        <taxon>Euteleostomi</taxon>
        <taxon>Mammalia</taxon>
        <taxon>Eutheria</taxon>
        <taxon>Laurasiatheria</taxon>
        <taxon>Carnivora</taxon>
        <taxon>Caniformia</taxon>
        <taxon>Musteloidea</taxon>
        <taxon>Mustelidae</taxon>
        <taxon>Guloninae</taxon>
        <taxon>Gulo</taxon>
    </lineage>
</organism>
<protein>
    <submittedName>
        <fullName evidence="2">Uncharacterized protein</fullName>
    </submittedName>
</protein>
<feature type="region of interest" description="Disordered" evidence="1">
    <location>
        <begin position="53"/>
        <end position="129"/>
    </location>
</feature>
<keyword evidence="3" id="KW-1185">Reference proteome</keyword>
<proteinExistence type="predicted"/>
<evidence type="ECO:0000313" key="3">
    <source>
        <dbReference type="Proteomes" id="UP000269945"/>
    </source>
</evidence>
<reference evidence="2 3" key="1">
    <citation type="submission" date="2018-10" db="EMBL/GenBank/DDBJ databases">
        <authorList>
            <person name="Ekblom R."/>
            <person name="Jareborg N."/>
        </authorList>
    </citation>
    <scope>NUCLEOTIDE SEQUENCE [LARGE SCALE GENOMIC DNA]</scope>
    <source>
        <tissue evidence="2">Muscle</tissue>
    </source>
</reference>
<feature type="compositionally biased region" description="Basic and acidic residues" evidence="1">
    <location>
        <begin position="380"/>
        <end position="390"/>
    </location>
</feature>
<dbReference type="AlphaFoldDB" id="A0A9X9LCV1"/>
<dbReference type="PANTHER" id="PTHR13924:SF4">
    <property type="entry name" value="TRANSFORMING ACIDIC COILED-COIL-CONTAINING PROTEIN 3"/>
    <property type="match status" value="1"/>
</dbReference>
<dbReference type="GO" id="GO:0007052">
    <property type="term" value="P:mitotic spindle organization"/>
    <property type="evidence" value="ECO:0007669"/>
    <property type="project" value="InterPro"/>
</dbReference>
<gene>
    <name evidence="2" type="ORF">BN2614_LOCUS2</name>
</gene>
<dbReference type="InterPro" id="IPR039915">
    <property type="entry name" value="TACC"/>
</dbReference>
<dbReference type="GO" id="GO:0021987">
    <property type="term" value="P:cerebral cortex development"/>
    <property type="evidence" value="ECO:0007669"/>
    <property type="project" value="TreeGrafter"/>
</dbReference>
<dbReference type="PANTHER" id="PTHR13924">
    <property type="entry name" value="TRANSFORMING ACIDIC COILED-COIL CONTAINING PROTEIN 1/2"/>
    <property type="match status" value="1"/>
</dbReference>
<accession>A0A9X9LCV1</accession>
<sequence length="418" mass="45301">GTLGNGVAASGSARSVGTAAVLTRVRLHLTTRFGAELQPVPFHNWGSRDPGQWFLGPGLSAQPSRVCGRAHPRPPQPSLARQRPRPSAGAASRVSDGFRRRSAQHAPPPGSGPPASGRRGRGAACVPPPSRADWMGTSDLPGQLLALAVHPDCTALILTPIVCFPRMSLQIYNDENVTGDKSAENCEFLFSPPELTGRLSVLRLSQKENVPPKSVLKAMKVTFQTPLRDPQTHRILSPSMSSKLEAPFVLEDTVGLENSPQIRTQKENQQFAKEVDTKMTNGILQKPTMADAIPTPADVRPAPEDWQHSCGPTSAHLASLDPSSSPQMPKRLENQVASLGQMTVSPEQALEESVHSYFSEKSIPSTLEIVEDPSQTATPDRTEDPPEAARESPNWGCFAPCDSPCRNRWRRNPCRPAW</sequence>
<evidence type="ECO:0000313" key="2">
    <source>
        <dbReference type="EMBL" id="VCW49981.1"/>
    </source>
</evidence>
<dbReference type="GO" id="GO:0007097">
    <property type="term" value="P:nuclear migration"/>
    <property type="evidence" value="ECO:0007669"/>
    <property type="project" value="TreeGrafter"/>
</dbReference>
<name>A0A9X9LCV1_GULGU</name>
<feature type="non-terminal residue" evidence="2">
    <location>
        <position position="418"/>
    </location>
</feature>